<dbReference type="HOGENOM" id="CLU_1264979_0_0_4"/>
<sequence length="218" mass="23164">MDTKPTPEVAAEPAPLSLARVSQRTHDRAARVIERCRFHVTGYVLSDVWDLRKAIVEEGAVRWLPNREDFTRVMAWQDTKGPNTPPDEAIGDELIGTAAQAVSVPPIVLAAPAAEPSRPVLTAPPSARLLESTEEALGVLAGELGCVRNEDIPHNAGWFVPGKATAYASALDAIKGLVSSLKQGGTVFDCAGKSGAAEKLPKKVDQPVALEANQADLF</sequence>
<name>A4JW90_BURVG</name>
<dbReference type="AlphaFoldDB" id="A4JW90"/>
<protein>
    <submittedName>
        <fullName evidence="1">Uncharacterized protein</fullName>
    </submittedName>
</protein>
<evidence type="ECO:0000313" key="2">
    <source>
        <dbReference type="Proteomes" id="UP000002287"/>
    </source>
</evidence>
<dbReference type="KEGG" id="bvi:Bcep1808_7673"/>
<organism evidence="1 2">
    <name type="scientific">Burkholderia vietnamiensis (strain G4 / LMG 22486)</name>
    <name type="common">Burkholderia cepacia (strain R1808)</name>
    <dbReference type="NCBI Taxonomy" id="269482"/>
    <lineage>
        <taxon>Bacteria</taxon>
        <taxon>Pseudomonadati</taxon>
        <taxon>Pseudomonadota</taxon>
        <taxon>Betaproteobacteria</taxon>
        <taxon>Burkholderiales</taxon>
        <taxon>Burkholderiaceae</taxon>
        <taxon>Burkholderia</taxon>
        <taxon>Burkholderia cepacia complex</taxon>
    </lineage>
</organism>
<geneLocation type="plasmid" evidence="1 2">
    <name>pBVIE05</name>
</geneLocation>
<dbReference type="Proteomes" id="UP000002287">
    <property type="component" value="Plasmid pBVIE05"/>
</dbReference>
<keyword evidence="1" id="KW-0614">Plasmid</keyword>
<accession>A4JW90</accession>
<gene>
    <name evidence="1" type="ordered locus">Bcep1808_7673</name>
</gene>
<evidence type="ECO:0000313" key="1">
    <source>
        <dbReference type="EMBL" id="ABO60543.1"/>
    </source>
</evidence>
<dbReference type="EMBL" id="CP000621">
    <property type="protein sequence ID" value="ABO60543.1"/>
    <property type="molecule type" value="Genomic_DNA"/>
</dbReference>
<proteinExistence type="predicted"/>
<reference evidence="1 2" key="1">
    <citation type="submission" date="2007-03" db="EMBL/GenBank/DDBJ databases">
        <title>Complete sequence of plasmid pBVIE05 of Burkholderia vietnamiensis G4.</title>
        <authorList>
            <consortium name="US DOE Joint Genome Institute"/>
            <person name="Copeland A."/>
            <person name="Lucas S."/>
            <person name="Lapidus A."/>
            <person name="Barry K."/>
            <person name="Detter J.C."/>
            <person name="Glavina del Rio T."/>
            <person name="Hammon N."/>
            <person name="Israni S."/>
            <person name="Dalin E."/>
            <person name="Tice H."/>
            <person name="Pitluck S."/>
            <person name="Chain P."/>
            <person name="Malfatti S."/>
            <person name="Shin M."/>
            <person name="Vergez L."/>
            <person name="Schmutz J."/>
            <person name="Larimer F."/>
            <person name="Land M."/>
            <person name="Hauser L."/>
            <person name="Kyrpides N."/>
            <person name="Tiedje J."/>
            <person name="Richardson P."/>
        </authorList>
    </citation>
    <scope>NUCLEOTIDE SEQUENCE [LARGE SCALE GENOMIC DNA]</scope>
    <source>
        <strain evidence="2">G4 / LMG 22486</strain>
        <plasmid evidence="1 2">pBVIE05</plasmid>
    </source>
</reference>